<dbReference type="AlphaFoldDB" id="A0A1I1P219"/>
<evidence type="ECO:0008006" key="3">
    <source>
        <dbReference type="Google" id="ProtNLM"/>
    </source>
</evidence>
<organism evidence="1 2">
    <name type="scientific">Pseudooceanicola nitratireducens</name>
    <dbReference type="NCBI Taxonomy" id="517719"/>
    <lineage>
        <taxon>Bacteria</taxon>
        <taxon>Pseudomonadati</taxon>
        <taxon>Pseudomonadota</taxon>
        <taxon>Alphaproteobacteria</taxon>
        <taxon>Rhodobacterales</taxon>
        <taxon>Paracoccaceae</taxon>
        <taxon>Pseudooceanicola</taxon>
    </lineage>
</organism>
<proteinExistence type="predicted"/>
<protein>
    <recommendedName>
        <fullName evidence="3">DUF2971 domain-containing protein</fullName>
    </recommendedName>
</protein>
<dbReference type="EMBL" id="FOLX01000001">
    <property type="protein sequence ID" value="SFD03981.1"/>
    <property type="molecule type" value="Genomic_DNA"/>
</dbReference>
<accession>A0A1I1P219</accession>
<evidence type="ECO:0000313" key="1">
    <source>
        <dbReference type="EMBL" id="SFD03981.1"/>
    </source>
</evidence>
<evidence type="ECO:0000313" key="2">
    <source>
        <dbReference type="Proteomes" id="UP000231644"/>
    </source>
</evidence>
<gene>
    <name evidence="1" type="ORF">SAMN05421762_3295</name>
</gene>
<dbReference type="STRING" id="517719.SAMN05421762_3295"/>
<keyword evidence="2" id="KW-1185">Reference proteome</keyword>
<sequence length="261" mass="30267">MKQGNNSRDYIRAQDPEMKWLNVSRDGFQRLYYFTSSEHAISNIEHQRLKVSEFSKCNDIFEAGCVAGDEKSFRKNHRKWREELDSEIGLVCFSKTWRNPVMWAHYAASGAGVCMVFDVRSDHLHKVIYEPSRKVLAEGDNLPKLSNRTKVEDLCSIKSSKWRYEQEYRLFVHLRNEAVYCSVERRRECCGARNIDCLPFIRFGVGLKLAGVLVGSRSRKNPSDFIGLNSPVKAIRTRPGFNTYDIVLQRSRKLQDWSGSQ</sequence>
<dbReference type="Proteomes" id="UP000231644">
    <property type="component" value="Unassembled WGS sequence"/>
</dbReference>
<name>A0A1I1P219_9RHOB</name>
<dbReference type="InterPro" id="IPR021352">
    <property type="entry name" value="DUF2971"/>
</dbReference>
<dbReference type="Pfam" id="PF11185">
    <property type="entry name" value="DUF2971"/>
    <property type="match status" value="1"/>
</dbReference>
<reference evidence="1 2" key="1">
    <citation type="submission" date="2016-10" db="EMBL/GenBank/DDBJ databases">
        <authorList>
            <person name="de Groot N.N."/>
        </authorList>
    </citation>
    <scope>NUCLEOTIDE SEQUENCE [LARGE SCALE GENOMIC DNA]</scope>
    <source>
        <strain evidence="1 2">DSM 29619</strain>
    </source>
</reference>